<dbReference type="GO" id="GO:0004601">
    <property type="term" value="F:peroxidase activity"/>
    <property type="evidence" value="ECO:0007669"/>
    <property type="project" value="InterPro"/>
</dbReference>
<dbReference type="GO" id="GO:0006979">
    <property type="term" value="P:response to oxidative stress"/>
    <property type="evidence" value="ECO:0007669"/>
    <property type="project" value="InterPro"/>
</dbReference>
<comment type="caution">
    <text evidence="1">The sequence shown here is derived from an EMBL/GenBank/DDBJ whole genome shotgun (WGS) entry which is preliminary data.</text>
</comment>
<dbReference type="EMBL" id="JAEKNQ010000057">
    <property type="protein sequence ID" value="MBJ7604423.1"/>
    <property type="molecule type" value="Genomic_DNA"/>
</dbReference>
<accession>A0A934KKI2</accession>
<dbReference type="PANTHER" id="PTHR42830:SF1">
    <property type="entry name" value="OSMOTICALLY INDUCIBLE FAMILY PROTEIN"/>
    <property type="match status" value="1"/>
</dbReference>
<dbReference type="RefSeq" id="WP_338182043.1">
    <property type="nucleotide sequence ID" value="NZ_JAEKNQ010000057.1"/>
</dbReference>
<dbReference type="InterPro" id="IPR036102">
    <property type="entry name" value="OsmC/Ohrsf"/>
</dbReference>
<protein>
    <submittedName>
        <fullName evidence="1">OsmC family protein</fullName>
    </submittedName>
</protein>
<dbReference type="Pfam" id="PF02566">
    <property type="entry name" value="OsmC"/>
    <property type="match status" value="1"/>
</dbReference>
<proteinExistence type="predicted"/>
<dbReference type="PANTHER" id="PTHR42830">
    <property type="entry name" value="OSMOTICALLY INDUCIBLE FAMILY PROTEIN"/>
    <property type="match status" value="1"/>
</dbReference>
<name>A0A934KKI2_9BACT</name>
<organism evidence="1 2">
    <name type="scientific">Candidatus Dormiibacter inghamiae</name>
    <dbReference type="NCBI Taxonomy" id="3127013"/>
    <lineage>
        <taxon>Bacteria</taxon>
        <taxon>Bacillati</taxon>
        <taxon>Candidatus Dormiibacterota</taxon>
        <taxon>Candidatus Dormibacteria</taxon>
        <taxon>Candidatus Dormibacterales</taxon>
        <taxon>Candidatus Dormibacteraceae</taxon>
        <taxon>Candidatus Dormiibacter</taxon>
    </lineage>
</organism>
<dbReference type="SUPFAM" id="SSF82784">
    <property type="entry name" value="OsmC-like"/>
    <property type="match status" value="1"/>
</dbReference>
<dbReference type="InterPro" id="IPR052707">
    <property type="entry name" value="OsmC_Ohr_Peroxiredoxin"/>
</dbReference>
<dbReference type="InterPro" id="IPR019904">
    <property type="entry name" value="Peroxiredoxin_OsmC"/>
</dbReference>
<dbReference type="InterPro" id="IPR015946">
    <property type="entry name" value="KH_dom-like_a/b"/>
</dbReference>
<dbReference type="Gene3D" id="3.30.300.20">
    <property type="match status" value="1"/>
</dbReference>
<dbReference type="AlphaFoldDB" id="A0A934KKI2"/>
<evidence type="ECO:0000313" key="1">
    <source>
        <dbReference type="EMBL" id="MBJ7604423.1"/>
    </source>
</evidence>
<sequence length="141" mass="14392">MAVESTASAVWEGTLMDGRGTVRPASGTFPELPLTWRQRAETRDTGTSPEELIAAAHASCFAMALSFGLGNSGHPAEKLETTAQVSFQPGTGITGIHLTVRGRVPGLNADGFQEAADGAKANCPVSKALAGVPVSLSASLA</sequence>
<dbReference type="Proteomes" id="UP000620075">
    <property type="component" value="Unassembled WGS sequence"/>
</dbReference>
<dbReference type="NCBIfam" id="TIGR03562">
    <property type="entry name" value="osmo_induc_OsmC"/>
    <property type="match status" value="1"/>
</dbReference>
<dbReference type="InterPro" id="IPR003718">
    <property type="entry name" value="OsmC/Ohr_fam"/>
</dbReference>
<evidence type="ECO:0000313" key="2">
    <source>
        <dbReference type="Proteomes" id="UP000620075"/>
    </source>
</evidence>
<gene>
    <name evidence="1" type="ORF">JF888_14760</name>
</gene>
<reference evidence="1 2" key="1">
    <citation type="submission" date="2020-10" db="EMBL/GenBank/DDBJ databases">
        <title>Ca. Dormibacterota MAGs.</title>
        <authorList>
            <person name="Montgomery K."/>
        </authorList>
    </citation>
    <scope>NUCLEOTIDE SEQUENCE [LARGE SCALE GENOMIC DNA]</scope>
    <source>
        <strain evidence="1">SC8811_S16_3</strain>
    </source>
</reference>